<dbReference type="STRING" id="626523.GCWU000342_00449"/>
<dbReference type="Pfam" id="PF01554">
    <property type="entry name" value="MatE"/>
    <property type="match status" value="2"/>
</dbReference>
<dbReference type="InterPro" id="IPR052031">
    <property type="entry name" value="Membrane_Transporter-Flippase"/>
</dbReference>
<keyword evidence="3" id="KW-1003">Cell membrane</keyword>
<dbReference type="GO" id="GO:0042910">
    <property type="term" value="F:xenobiotic transmembrane transporter activity"/>
    <property type="evidence" value="ECO:0007669"/>
    <property type="project" value="InterPro"/>
</dbReference>
<keyword evidence="5 7" id="KW-1133">Transmembrane helix</keyword>
<protein>
    <submittedName>
        <fullName evidence="8">MATE efflux family protein</fullName>
    </submittedName>
</protein>
<dbReference type="PIRSF" id="PIRSF006603">
    <property type="entry name" value="DinF"/>
    <property type="match status" value="1"/>
</dbReference>
<feature type="transmembrane region" description="Helical" evidence="7">
    <location>
        <begin position="326"/>
        <end position="349"/>
    </location>
</feature>
<feature type="transmembrane region" description="Helical" evidence="7">
    <location>
        <begin position="143"/>
        <end position="168"/>
    </location>
</feature>
<comment type="subcellular location">
    <subcellularLocation>
        <location evidence="1">Cell membrane</location>
        <topology evidence="1">Multi-pass membrane protein</topology>
    </subcellularLocation>
</comment>
<keyword evidence="9" id="KW-1185">Reference proteome</keyword>
<evidence type="ECO:0000256" key="4">
    <source>
        <dbReference type="ARBA" id="ARBA00022692"/>
    </source>
</evidence>
<keyword evidence="2" id="KW-0813">Transport</keyword>
<proteinExistence type="predicted"/>
<feature type="transmembrane region" description="Helical" evidence="7">
    <location>
        <begin position="105"/>
        <end position="123"/>
    </location>
</feature>
<dbReference type="Proteomes" id="UP000003494">
    <property type="component" value="Unassembled WGS sequence"/>
</dbReference>
<feature type="transmembrane region" description="Helical" evidence="7">
    <location>
        <begin position="175"/>
        <end position="195"/>
    </location>
</feature>
<evidence type="ECO:0000313" key="8">
    <source>
        <dbReference type="EMBL" id="EEP29096.1"/>
    </source>
</evidence>
<dbReference type="NCBIfam" id="TIGR00797">
    <property type="entry name" value="matE"/>
    <property type="match status" value="1"/>
</dbReference>
<dbReference type="eggNOG" id="COG0534">
    <property type="taxonomic scope" value="Bacteria"/>
</dbReference>
<feature type="transmembrane region" description="Helical" evidence="7">
    <location>
        <begin position="422"/>
        <end position="444"/>
    </location>
</feature>
<evidence type="ECO:0000256" key="1">
    <source>
        <dbReference type="ARBA" id="ARBA00004651"/>
    </source>
</evidence>
<evidence type="ECO:0000256" key="7">
    <source>
        <dbReference type="SAM" id="Phobius"/>
    </source>
</evidence>
<keyword evidence="4 7" id="KW-0812">Transmembrane</keyword>
<dbReference type="CDD" id="cd13138">
    <property type="entry name" value="MATE_yoeA_like"/>
    <property type="match status" value="1"/>
</dbReference>
<feature type="transmembrane region" description="Helical" evidence="7">
    <location>
        <begin position="291"/>
        <end position="314"/>
    </location>
</feature>
<organism evidence="8 9">
    <name type="scientific">Shuttleworthella satelles DSM 14600</name>
    <dbReference type="NCBI Taxonomy" id="626523"/>
    <lineage>
        <taxon>Bacteria</taxon>
        <taxon>Bacillati</taxon>
        <taxon>Bacillota</taxon>
        <taxon>Clostridia</taxon>
        <taxon>Lachnospirales</taxon>
        <taxon>Lachnospiraceae</taxon>
        <taxon>Shuttleworthella</taxon>
    </lineage>
</organism>
<feature type="transmembrane region" description="Helical" evidence="7">
    <location>
        <begin position="21"/>
        <end position="40"/>
    </location>
</feature>
<accession>C4G8Z9</accession>
<dbReference type="InterPro" id="IPR002528">
    <property type="entry name" value="MATE_fam"/>
</dbReference>
<dbReference type="RefSeq" id="WP_006905484.1">
    <property type="nucleotide sequence ID" value="NZ_GG665866.1"/>
</dbReference>
<feature type="transmembrane region" description="Helical" evidence="7">
    <location>
        <begin position="393"/>
        <end position="416"/>
    </location>
</feature>
<dbReference type="PANTHER" id="PTHR43549">
    <property type="entry name" value="MULTIDRUG RESISTANCE PROTEIN YPNP-RELATED"/>
    <property type="match status" value="1"/>
</dbReference>
<feature type="transmembrane region" description="Helical" evidence="7">
    <location>
        <begin position="243"/>
        <end position="271"/>
    </location>
</feature>
<name>C4G8Z9_9FIRM</name>
<evidence type="ECO:0000256" key="2">
    <source>
        <dbReference type="ARBA" id="ARBA00022448"/>
    </source>
</evidence>
<evidence type="ECO:0000256" key="5">
    <source>
        <dbReference type="ARBA" id="ARBA00022989"/>
    </source>
</evidence>
<feature type="transmembrane region" description="Helical" evidence="7">
    <location>
        <begin position="60"/>
        <end position="85"/>
    </location>
</feature>
<evidence type="ECO:0000256" key="3">
    <source>
        <dbReference type="ARBA" id="ARBA00022475"/>
    </source>
</evidence>
<dbReference type="InterPro" id="IPR048279">
    <property type="entry name" value="MdtK-like"/>
</dbReference>
<evidence type="ECO:0000313" key="9">
    <source>
        <dbReference type="Proteomes" id="UP000003494"/>
    </source>
</evidence>
<dbReference type="AlphaFoldDB" id="C4G8Z9"/>
<sequence>MTHQKQTKSIQKNLTQGPINRQILTFFLPLVIGAFFQQLYNTVDASVVGQFAGTESLAAVGGSSGMITLFLFTFFINLATGATVVISQHFGAAETDKVDDALHTAYAFSILAGLFLGIIMLFLTDPFLRLLQTPENLMEASALYVRTLMVGLIFTLTYNMGAGILRAIGDSRRPLYILIAATAINIILDLFFVAFLHMGVFGVGIATDISQGISALLVSWLLIRKTPGLRLSLRRLHLNPQTLARILRIGLPTAIAGSMFTISNMILQASLNQKGVNAMAAWTAYARLDAIWWMIDASFSASITTFIGQNFGAAKPDRIKKASRNVLLIELAFALILTGLLLIFTPSLMLLFTRDAEVIHLAEDICRCIAPFYAIYAFSEVLGSILRAENKVLITTLINLLGICGFRAIWLLVIVPGGSVRQLFSCMPISWAIISASITIYYLLQQPGILHRLEGRSK</sequence>
<dbReference type="GO" id="GO:0015297">
    <property type="term" value="F:antiporter activity"/>
    <property type="evidence" value="ECO:0007669"/>
    <property type="project" value="InterPro"/>
</dbReference>
<dbReference type="HOGENOM" id="CLU_012893_5_0_9"/>
<evidence type="ECO:0000256" key="6">
    <source>
        <dbReference type="ARBA" id="ARBA00023136"/>
    </source>
</evidence>
<dbReference type="GO" id="GO:0005886">
    <property type="term" value="C:plasma membrane"/>
    <property type="evidence" value="ECO:0007669"/>
    <property type="project" value="UniProtKB-SubCell"/>
</dbReference>
<reference evidence="8" key="1">
    <citation type="submission" date="2009-04" db="EMBL/GenBank/DDBJ databases">
        <authorList>
            <person name="Weinstock G."/>
            <person name="Sodergren E."/>
            <person name="Clifton S."/>
            <person name="Fulton L."/>
            <person name="Fulton B."/>
            <person name="Courtney L."/>
            <person name="Fronick C."/>
            <person name="Harrison M."/>
            <person name="Strong C."/>
            <person name="Farmer C."/>
            <person name="Delahaunty K."/>
            <person name="Markovic C."/>
            <person name="Hall O."/>
            <person name="Minx P."/>
            <person name="Tomlinson C."/>
            <person name="Mitreva M."/>
            <person name="Nelson J."/>
            <person name="Hou S."/>
            <person name="Wollam A."/>
            <person name="Pepin K.H."/>
            <person name="Johnson M."/>
            <person name="Bhonagiri V."/>
            <person name="Nash W.E."/>
            <person name="Warren W."/>
            <person name="Chinwalla A."/>
            <person name="Mardis E.R."/>
            <person name="Wilson R.K."/>
        </authorList>
    </citation>
    <scope>NUCLEOTIDE SEQUENCE [LARGE SCALE GENOMIC DNA]</scope>
    <source>
        <strain evidence="8">DSM 14600</strain>
    </source>
</reference>
<gene>
    <name evidence="8" type="ORF">GCWU000342_00449</name>
</gene>
<dbReference type="EMBL" id="ACIP02000001">
    <property type="protein sequence ID" value="EEP29096.1"/>
    <property type="molecule type" value="Genomic_DNA"/>
</dbReference>
<comment type="caution">
    <text evidence="8">The sequence shown here is derived from an EMBL/GenBank/DDBJ whole genome shotgun (WGS) entry which is preliminary data.</text>
</comment>
<feature type="transmembrane region" description="Helical" evidence="7">
    <location>
        <begin position="201"/>
        <end position="223"/>
    </location>
</feature>
<dbReference type="PANTHER" id="PTHR43549:SF3">
    <property type="entry name" value="MULTIDRUG RESISTANCE PROTEIN YPNP-RELATED"/>
    <property type="match status" value="1"/>
</dbReference>
<keyword evidence="6 7" id="KW-0472">Membrane</keyword>